<dbReference type="Proteomes" id="UP001479436">
    <property type="component" value="Unassembled WGS sequence"/>
</dbReference>
<dbReference type="SUPFAM" id="SSF51735">
    <property type="entry name" value="NAD(P)-binding Rossmann-fold domains"/>
    <property type="match status" value="1"/>
</dbReference>
<dbReference type="InterPro" id="IPR002225">
    <property type="entry name" value="3Beta_OHSteriod_DH/Estase"/>
</dbReference>
<feature type="domain" description="3-beta hydroxysteroid dehydrogenase/isomerase" evidence="3">
    <location>
        <begin position="7"/>
        <end position="100"/>
    </location>
</feature>
<reference evidence="4 5" key="1">
    <citation type="submission" date="2023-04" db="EMBL/GenBank/DDBJ databases">
        <title>Genome of Basidiobolus ranarum AG-B5.</title>
        <authorList>
            <person name="Stajich J.E."/>
            <person name="Carter-House D."/>
            <person name="Gryganskyi A."/>
        </authorList>
    </citation>
    <scope>NUCLEOTIDE SEQUENCE [LARGE SCALE GENOMIC DNA]</scope>
    <source>
        <strain evidence="4 5">AG-B5</strain>
    </source>
</reference>
<accession>A0ABR2VQX7</accession>
<dbReference type="EC" id="1.1.1.170" evidence="4"/>
<gene>
    <name evidence="4" type="primary">ERG26_2</name>
    <name evidence="4" type="ORF">K7432_013345</name>
</gene>
<comment type="similarity">
    <text evidence="2">Belongs to the NAD(P)-dependent epimerase/dehydratase family. Dihydroflavonol-4-reductase subfamily.</text>
</comment>
<dbReference type="InterPro" id="IPR050425">
    <property type="entry name" value="NAD(P)_dehydrat-like"/>
</dbReference>
<dbReference type="GO" id="GO:0000252">
    <property type="term" value="F:3-beta-hydroxysteroid dehydrogenase [NAD(P)+]/C4-decarboxylase activity"/>
    <property type="evidence" value="ECO:0007669"/>
    <property type="project" value="UniProtKB-EC"/>
</dbReference>
<keyword evidence="1 4" id="KW-0560">Oxidoreductase</keyword>
<comment type="caution">
    <text evidence="4">The sequence shown here is derived from an EMBL/GenBank/DDBJ whole genome shotgun (WGS) entry which is preliminary data.</text>
</comment>
<evidence type="ECO:0000256" key="2">
    <source>
        <dbReference type="ARBA" id="ARBA00023445"/>
    </source>
</evidence>
<evidence type="ECO:0000313" key="5">
    <source>
        <dbReference type="Proteomes" id="UP001479436"/>
    </source>
</evidence>
<dbReference type="Pfam" id="PF01073">
    <property type="entry name" value="3Beta_HSD"/>
    <property type="match status" value="1"/>
</dbReference>
<dbReference type="PANTHER" id="PTHR10366:SF564">
    <property type="entry name" value="STEROL-4-ALPHA-CARBOXYLATE 3-DEHYDROGENASE, DECARBOXYLATING"/>
    <property type="match status" value="1"/>
</dbReference>
<dbReference type="InterPro" id="IPR036291">
    <property type="entry name" value="NAD(P)-bd_dom_sf"/>
</dbReference>
<name>A0ABR2VQX7_9FUNG</name>
<keyword evidence="5" id="KW-1185">Reference proteome</keyword>
<organism evidence="4 5">
    <name type="scientific">Basidiobolus ranarum</name>
    <dbReference type="NCBI Taxonomy" id="34480"/>
    <lineage>
        <taxon>Eukaryota</taxon>
        <taxon>Fungi</taxon>
        <taxon>Fungi incertae sedis</taxon>
        <taxon>Zoopagomycota</taxon>
        <taxon>Entomophthoromycotina</taxon>
        <taxon>Basidiobolomycetes</taxon>
        <taxon>Basidiobolales</taxon>
        <taxon>Basidiobolaceae</taxon>
        <taxon>Basidiobolus</taxon>
    </lineage>
</organism>
<proteinExistence type="inferred from homology"/>
<evidence type="ECO:0000259" key="3">
    <source>
        <dbReference type="Pfam" id="PF01073"/>
    </source>
</evidence>
<dbReference type="Gene3D" id="3.40.50.720">
    <property type="entry name" value="NAD(P)-binding Rossmann-like Domain"/>
    <property type="match status" value="1"/>
</dbReference>
<evidence type="ECO:0000256" key="1">
    <source>
        <dbReference type="ARBA" id="ARBA00023002"/>
    </source>
</evidence>
<sequence>MVQEKYLVVGGDGFLGHHLVQLLLQRTTADIVVLDIQQKHFQSEPRIEHKLGKIENFDEIVGAFQNITTVFHTASPGYAAKDEVLRATNIQGTENIIKSCQ</sequence>
<protein>
    <submittedName>
        <fullName evidence="4">Erg26, C-3 sterol dehydrogenase</fullName>
        <ecNumber evidence="4">1.1.1.170</ecNumber>
    </submittedName>
</protein>
<feature type="non-terminal residue" evidence="4">
    <location>
        <position position="101"/>
    </location>
</feature>
<dbReference type="EMBL" id="JASJQH010008175">
    <property type="protein sequence ID" value="KAK9694639.1"/>
    <property type="molecule type" value="Genomic_DNA"/>
</dbReference>
<evidence type="ECO:0000313" key="4">
    <source>
        <dbReference type="EMBL" id="KAK9694639.1"/>
    </source>
</evidence>
<dbReference type="PANTHER" id="PTHR10366">
    <property type="entry name" value="NAD DEPENDENT EPIMERASE/DEHYDRATASE"/>
    <property type="match status" value="1"/>
</dbReference>